<dbReference type="PROSITE" id="PS51100">
    <property type="entry name" value="PTS_EIIB_TYPE_3"/>
    <property type="match status" value="1"/>
</dbReference>
<accession>A0A0R2BLZ0</accession>
<dbReference type="Gene3D" id="3.40.50.2300">
    <property type="match status" value="1"/>
</dbReference>
<keyword evidence="1" id="KW-0813">Transport</keyword>
<dbReference type="OrthoDB" id="5917025at2"/>
<evidence type="ECO:0000256" key="2">
    <source>
        <dbReference type="ARBA" id="ARBA00022553"/>
    </source>
</evidence>
<evidence type="ECO:0000313" key="9">
    <source>
        <dbReference type="Proteomes" id="UP000051813"/>
    </source>
</evidence>
<protein>
    <recommendedName>
        <fullName evidence="7">PTS EIIB type-3 domain-containing protein</fullName>
    </recommendedName>
</protein>
<dbReference type="GO" id="GO:0008982">
    <property type="term" value="F:protein-N(PI)-phosphohistidine-sugar phosphotransferase activity"/>
    <property type="evidence" value="ECO:0007669"/>
    <property type="project" value="InterPro"/>
</dbReference>
<feature type="domain" description="PTS EIIB type-3" evidence="7">
    <location>
        <begin position="1"/>
        <end position="133"/>
    </location>
</feature>
<proteinExistence type="predicted"/>
<evidence type="ECO:0000256" key="4">
    <source>
        <dbReference type="ARBA" id="ARBA00022679"/>
    </source>
</evidence>
<dbReference type="Proteomes" id="UP000051813">
    <property type="component" value="Unassembled WGS sequence"/>
</dbReference>
<organism evidence="8 9">
    <name type="scientific">Lapidilactobacillus dextrinicus DSM 20335</name>
    <dbReference type="NCBI Taxonomy" id="1423738"/>
    <lineage>
        <taxon>Bacteria</taxon>
        <taxon>Bacillati</taxon>
        <taxon>Bacillota</taxon>
        <taxon>Bacilli</taxon>
        <taxon>Lactobacillales</taxon>
        <taxon>Lactobacillaceae</taxon>
        <taxon>Lapidilactobacillus</taxon>
    </lineage>
</organism>
<dbReference type="PATRIC" id="fig|1423738.3.peg.1067"/>
<name>A0A0R2BLZ0_9LACO</name>
<keyword evidence="9" id="KW-1185">Reference proteome</keyword>
<keyword evidence="4" id="KW-0808">Transferase</keyword>
<comment type="caution">
    <text evidence="8">The sequence shown here is derived from an EMBL/GenBank/DDBJ whole genome shotgun (WGS) entry which is preliminary data.</text>
</comment>
<dbReference type="GO" id="GO:0009401">
    <property type="term" value="P:phosphoenolpyruvate-dependent sugar phosphotransferase system"/>
    <property type="evidence" value="ECO:0007669"/>
    <property type="project" value="UniProtKB-KW"/>
</dbReference>
<evidence type="ECO:0000256" key="3">
    <source>
        <dbReference type="ARBA" id="ARBA00022597"/>
    </source>
</evidence>
<dbReference type="InterPro" id="IPR013012">
    <property type="entry name" value="PTS_EIIB_3"/>
</dbReference>
<keyword evidence="5" id="KW-0598">Phosphotransferase system</keyword>
<dbReference type="InterPro" id="IPR036095">
    <property type="entry name" value="PTS_EIIB-like_sf"/>
</dbReference>
<evidence type="ECO:0000256" key="1">
    <source>
        <dbReference type="ARBA" id="ARBA00022448"/>
    </source>
</evidence>
<evidence type="ECO:0000313" key="8">
    <source>
        <dbReference type="EMBL" id="KRM79586.1"/>
    </source>
</evidence>
<evidence type="ECO:0000259" key="7">
    <source>
        <dbReference type="PROSITE" id="PS51100"/>
    </source>
</evidence>
<dbReference type="AlphaFoldDB" id="A0A0R2BLZ0"/>
<dbReference type="EMBL" id="AYYK01000003">
    <property type="protein sequence ID" value="KRM79586.1"/>
    <property type="molecule type" value="Genomic_DNA"/>
</dbReference>
<dbReference type="SUPFAM" id="SSF52794">
    <property type="entry name" value="PTS system IIB component-like"/>
    <property type="match status" value="1"/>
</dbReference>
<sequence length="315" mass="35593">MFIFVGCAGGGSSSLFCQRIVTAVNTTDPNLKATVTDVQTALHDPEAVLDNNDLLFAYGAIDALQLYNAFDFGQVFDVILVAPQVRYRTEEKRALMVDYPTMLIDLPNDIFGKMDGVLAFERLRGELLSLDWLRAYRSSLLPTGKSSDKDIEILVIGADHQDPQFTQVFEQWQTQSGIRALRRTFTIVNLLQYRPLVDYEIRFLFGSFAQLDQKTLPNIERRIDGMIVVSEHPEVSLKKLRSKMATAHIPVLMVDDRDVRQGSRLANLNKALLDFMRLVQLQTEAATGATTVFKKKVKPVKKKTAFFGLVSWRVK</sequence>
<dbReference type="STRING" id="1423738.FC84_GL001054"/>
<evidence type="ECO:0000256" key="5">
    <source>
        <dbReference type="ARBA" id="ARBA00022683"/>
    </source>
</evidence>
<evidence type="ECO:0000256" key="6">
    <source>
        <dbReference type="PROSITE-ProRule" id="PRU00423"/>
    </source>
</evidence>
<keyword evidence="2" id="KW-0597">Phosphoprotein</keyword>
<reference evidence="8 9" key="1">
    <citation type="journal article" date="2015" name="Genome Announc.">
        <title>Expanding the biotechnology potential of lactobacilli through comparative genomics of 213 strains and associated genera.</title>
        <authorList>
            <person name="Sun Z."/>
            <person name="Harris H.M."/>
            <person name="McCann A."/>
            <person name="Guo C."/>
            <person name="Argimon S."/>
            <person name="Zhang W."/>
            <person name="Yang X."/>
            <person name="Jeffery I.B."/>
            <person name="Cooney J.C."/>
            <person name="Kagawa T.F."/>
            <person name="Liu W."/>
            <person name="Song Y."/>
            <person name="Salvetti E."/>
            <person name="Wrobel A."/>
            <person name="Rasinkangas P."/>
            <person name="Parkhill J."/>
            <person name="Rea M.C."/>
            <person name="O'Sullivan O."/>
            <person name="Ritari J."/>
            <person name="Douillard F.P."/>
            <person name="Paul Ross R."/>
            <person name="Yang R."/>
            <person name="Briner A.E."/>
            <person name="Felis G.E."/>
            <person name="de Vos W.M."/>
            <person name="Barrangou R."/>
            <person name="Klaenhammer T.R."/>
            <person name="Caufield P.W."/>
            <person name="Cui Y."/>
            <person name="Zhang H."/>
            <person name="O'Toole P.W."/>
        </authorList>
    </citation>
    <scope>NUCLEOTIDE SEQUENCE [LARGE SCALE GENOMIC DNA]</scope>
    <source>
        <strain evidence="8 9">DSM 20335</strain>
    </source>
</reference>
<keyword evidence="3" id="KW-0762">Sugar transport</keyword>
<dbReference type="RefSeq" id="WP_057754600.1">
    <property type="nucleotide sequence ID" value="NZ_AYYK01000003.1"/>
</dbReference>
<feature type="modified residue" description="Phosphocysteine; by EIIA" evidence="6">
    <location>
        <position position="7"/>
    </location>
</feature>
<gene>
    <name evidence="8" type="ORF">FC84_GL001054</name>
</gene>